<proteinExistence type="predicted"/>
<dbReference type="AlphaFoldDB" id="A0DR51"/>
<dbReference type="InParanoid" id="A0DR51"/>
<name>A0DR51_PARTE</name>
<dbReference type="OrthoDB" id="10452639at2759"/>
<dbReference type="EMBL" id="CT868540">
    <property type="protein sequence ID" value="CAK85518.1"/>
    <property type="molecule type" value="Genomic_DNA"/>
</dbReference>
<accession>A0DR51</accession>
<dbReference type="GeneID" id="5038700"/>
<dbReference type="HOGENOM" id="CLU_2125882_0_0_1"/>
<evidence type="ECO:0000313" key="2">
    <source>
        <dbReference type="Proteomes" id="UP000000600"/>
    </source>
</evidence>
<reference evidence="1 2" key="1">
    <citation type="journal article" date="2006" name="Nature">
        <title>Global trends of whole-genome duplications revealed by the ciliate Paramecium tetraurelia.</title>
        <authorList>
            <consortium name="Genoscope"/>
            <person name="Aury J.-M."/>
            <person name="Jaillon O."/>
            <person name="Duret L."/>
            <person name="Noel B."/>
            <person name="Jubin C."/>
            <person name="Porcel B.M."/>
            <person name="Segurens B."/>
            <person name="Daubin V."/>
            <person name="Anthouard V."/>
            <person name="Aiach N."/>
            <person name="Arnaiz O."/>
            <person name="Billaut A."/>
            <person name="Beisson J."/>
            <person name="Blanc I."/>
            <person name="Bouhouche K."/>
            <person name="Camara F."/>
            <person name="Duharcourt S."/>
            <person name="Guigo R."/>
            <person name="Gogendeau D."/>
            <person name="Katinka M."/>
            <person name="Keller A.-M."/>
            <person name="Kissmehl R."/>
            <person name="Klotz C."/>
            <person name="Koll F."/>
            <person name="Le Moue A."/>
            <person name="Lepere C."/>
            <person name="Malinsky S."/>
            <person name="Nowacki M."/>
            <person name="Nowak J.K."/>
            <person name="Plattner H."/>
            <person name="Poulain J."/>
            <person name="Ruiz F."/>
            <person name="Serrano V."/>
            <person name="Zagulski M."/>
            <person name="Dessen P."/>
            <person name="Betermier M."/>
            <person name="Weissenbach J."/>
            <person name="Scarpelli C."/>
            <person name="Schachter V."/>
            <person name="Sperling L."/>
            <person name="Meyer E."/>
            <person name="Cohen J."/>
            <person name="Wincker P."/>
        </authorList>
    </citation>
    <scope>NUCLEOTIDE SEQUENCE [LARGE SCALE GENOMIC DNA]</scope>
    <source>
        <strain evidence="1 2">Stock d4-2</strain>
    </source>
</reference>
<keyword evidence="2" id="KW-1185">Reference proteome</keyword>
<evidence type="ECO:0000313" key="1">
    <source>
        <dbReference type="EMBL" id="CAK85518.1"/>
    </source>
</evidence>
<dbReference type="RefSeq" id="XP_001452915.1">
    <property type="nucleotide sequence ID" value="XM_001452878.1"/>
</dbReference>
<dbReference type="Proteomes" id="UP000000600">
    <property type="component" value="Unassembled WGS sequence"/>
</dbReference>
<sequence>MSLNYDQFVKKYFPIRPETNQKGSYASISKSKQGQMIKELKFTENEWQSWREHFVQEIELQNILNECKPSYFLKIQDWVEEFQKKQINIIFQILRIGIEQQRRKIFHLNITQIT</sequence>
<dbReference type="KEGG" id="ptm:GSPATT00002919001"/>
<gene>
    <name evidence="1" type="ORF">GSPATT00002919001</name>
</gene>
<organism evidence="1 2">
    <name type="scientific">Paramecium tetraurelia</name>
    <dbReference type="NCBI Taxonomy" id="5888"/>
    <lineage>
        <taxon>Eukaryota</taxon>
        <taxon>Sar</taxon>
        <taxon>Alveolata</taxon>
        <taxon>Ciliophora</taxon>
        <taxon>Intramacronucleata</taxon>
        <taxon>Oligohymenophorea</taxon>
        <taxon>Peniculida</taxon>
        <taxon>Parameciidae</taxon>
        <taxon>Paramecium</taxon>
    </lineage>
</organism>
<protein>
    <submittedName>
        <fullName evidence="1">Uncharacterized protein</fullName>
    </submittedName>
</protein>